<keyword evidence="2" id="KW-1185">Reference proteome</keyword>
<organism evidence="1 2">
    <name type="scientific">Tanacetum coccineum</name>
    <dbReference type="NCBI Taxonomy" id="301880"/>
    <lineage>
        <taxon>Eukaryota</taxon>
        <taxon>Viridiplantae</taxon>
        <taxon>Streptophyta</taxon>
        <taxon>Embryophyta</taxon>
        <taxon>Tracheophyta</taxon>
        <taxon>Spermatophyta</taxon>
        <taxon>Magnoliopsida</taxon>
        <taxon>eudicotyledons</taxon>
        <taxon>Gunneridae</taxon>
        <taxon>Pentapetalae</taxon>
        <taxon>asterids</taxon>
        <taxon>campanulids</taxon>
        <taxon>Asterales</taxon>
        <taxon>Asteraceae</taxon>
        <taxon>Asteroideae</taxon>
        <taxon>Anthemideae</taxon>
        <taxon>Anthemidinae</taxon>
        <taxon>Tanacetum</taxon>
    </lineage>
</organism>
<evidence type="ECO:0000313" key="1">
    <source>
        <dbReference type="EMBL" id="GJS72365.1"/>
    </source>
</evidence>
<proteinExistence type="predicted"/>
<reference evidence="1" key="2">
    <citation type="submission" date="2022-01" db="EMBL/GenBank/DDBJ databases">
        <authorList>
            <person name="Yamashiro T."/>
            <person name="Shiraishi A."/>
            <person name="Satake H."/>
            <person name="Nakayama K."/>
        </authorList>
    </citation>
    <scope>NUCLEOTIDE SEQUENCE</scope>
</reference>
<accession>A0ABQ4Y4S9</accession>
<comment type="caution">
    <text evidence="1">The sequence shown here is derived from an EMBL/GenBank/DDBJ whole genome shotgun (WGS) entry which is preliminary data.</text>
</comment>
<dbReference type="Proteomes" id="UP001151760">
    <property type="component" value="Unassembled WGS sequence"/>
</dbReference>
<sequence>MDNTTTLCEVGLLRLGNIIPWLKHGVWYDIEWCVVIWVGHPDDDCNGEATGGGMNAGRSWLEVSQPLHSGGRDMKLEAMYSILGPNCMSSGGWWIYRALFPQVGKQASTVVVCESTGGNGVAVRGRVGAAPQPETHAHPPTAHAHPRPVVLVGSVDPLGLVFYDIDPKKNGGGDGGEMVEGDVE</sequence>
<protein>
    <submittedName>
        <fullName evidence="1">Uncharacterized protein</fullName>
    </submittedName>
</protein>
<name>A0ABQ4Y4S9_9ASTR</name>
<dbReference type="EMBL" id="BQNB010010074">
    <property type="protein sequence ID" value="GJS72365.1"/>
    <property type="molecule type" value="Genomic_DNA"/>
</dbReference>
<gene>
    <name evidence="1" type="ORF">Tco_0705206</name>
</gene>
<reference evidence="1" key="1">
    <citation type="journal article" date="2022" name="Int. J. Mol. Sci.">
        <title>Draft Genome of Tanacetum Coccineum: Genomic Comparison of Closely Related Tanacetum-Family Plants.</title>
        <authorList>
            <person name="Yamashiro T."/>
            <person name="Shiraishi A."/>
            <person name="Nakayama K."/>
            <person name="Satake H."/>
        </authorList>
    </citation>
    <scope>NUCLEOTIDE SEQUENCE</scope>
</reference>
<evidence type="ECO:0000313" key="2">
    <source>
        <dbReference type="Proteomes" id="UP001151760"/>
    </source>
</evidence>